<dbReference type="InterPro" id="IPR002347">
    <property type="entry name" value="SDR_fam"/>
</dbReference>
<keyword evidence="2" id="KW-0963">Cytoplasm</keyword>
<dbReference type="PANTHER" id="PTHR44085">
    <property type="entry name" value="SEPIAPTERIN REDUCTASE"/>
    <property type="match status" value="1"/>
</dbReference>
<dbReference type="InterPro" id="IPR036291">
    <property type="entry name" value="NAD(P)-bd_dom_sf"/>
</dbReference>
<accession>A0ABQ7GNX1</accession>
<dbReference type="Gene3D" id="3.40.50.720">
    <property type="entry name" value="NAD(P)-binding Rossmann-like Domain"/>
    <property type="match status" value="1"/>
</dbReference>
<dbReference type="InterPro" id="IPR051721">
    <property type="entry name" value="Biopterin_syn/organic_redct"/>
</dbReference>
<keyword evidence="3" id="KW-0521">NADP</keyword>
<organism evidence="5 6">
    <name type="scientific">Dunaliella salina</name>
    <name type="common">Green alga</name>
    <name type="synonym">Protococcus salinus</name>
    <dbReference type="NCBI Taxonomy" id="3046"/>
    <lineage>
        <taxon>Eukaryota</taxon>
        <taxon>Viridiplantae</taxon>
        <taxon>Chlorophyta</taxon>
        <taxon>core chlorophytes</taxon>
        <taxon>Chlorophyceae</taxon>
        <taxon>CS clade</taxon>
        <taxon>Chlamydomonadales</taxon>
        <taxon>Dunaliellaceae</taxon>
        <taxon>Dunaliella</taxon>
    </lineage>
</organism>
<evidence type="ECO:0000256" key="1">
    <source>
        <dbReference type="ARBA" id="ARBA00004496"/>
    </source>
</evidence>
<comment type="caution">
    <text evidence="5">The sequence shown here is derived from an EMBL/GenBank/DDBJ whole genome shotgun (WGS) entry which is preliminary data.</text>
</comment>
<dbReference type="Proteomes" id="UP000815325">
    <property type="component" value="Unassembled WGS sequence"/>
</dbReference>
<keyword evidence="4" id="KW-0560">Oxidoreductase</keyword>
<dbReference type="PANTHER" id="PTHR44085:SF2">
    <property type="entry name" value="SEPIAPTERIN REDUCTASE"/>
    <property type="match status" value="1"/>
</dbReference>
<evidence type="ECO:0000256" key="3">
    <source>
        <dbReference type="ARBA" id="ARBA00022857"/>
    </source>
</evidence>
<proteinExistence type="predicted"/>
<reference evidence="5" key="1">
    <citation type="submission" date="2017-08" db="EMBL/GenBank/DDBJ databases">
        <authorList>
            <person name="Polle J.E."/>
            <person name="Barry K."/>
            <person name="Cushman J."/>
            <person name="Schmutz J."/>
            <person name="Tran D."/>
            <person name="Hathwaick L.T."/>
            <person name="Yim W.C."/>
            <person name="Jenkins J."/>
            <person name="Mckie-Krisberg Z.M."/>
            <person name="Prochnik S."/>
            <person name="Lindquist E."/>
            <person name="Dockter R.B."/>
            <person name="Adam C."/>
            <person name="Molina H."/>
            <person name="Bunkerborg J."/>
            <person name="Jin E."/>
            <person name="Buchheim M."/>
            <person name="Magnuson J."/>
        </authorList>
    </citation>
    <scope>NUCLEOTIDE SEQUENCE</scope>
    <source>
        <strain evidence="5">CCAP 19/18</strain>
    </source>
</reference>
<sequence>MLTSARQVLACPGSCKLLPPCSLRFKKPELASNICSSAVSCASTRGAHGMPEEEGPTGRVLSIVTGASRGLGRAIAHALMLHFHKESKPHDLLLLGSSPENAYKASAELSELALAHSVSARVVGHGMDLTNLDDLDDHITRMLTCADQPGGLLPRAGGPAAYSQVLLIHSAGQVGTLAPIWDQELHNIRRQIDLNVTSPAAITSRVLKEFMRCA</sequence>
<keyword evidence="6" id="KW-1185">Reference proteome</keyword>
<evidence type="ECO:0000256" key="4">
    <source>
        <dbReference type="ARBA" id="ARBA00023002"/>
    </source>
</evidence>
<evidence type="ECO:0000256" key="2">
    <source>
        <dbReference type="ARBA" id="ARBA00022490"/>
    </source>
</evidence>
<evidence type="ECO:0000313" key="6">
    <source>
        <dbReference type="Proteomes" id="UP000815325"/>
    </source>
</evidence>
<comment type="subcellular location">
    <subcellularLocation>
        <location evidence="1">Cytoplasm</location>
    </subcellularLocation>
</comment>
<name>A0ABQ7GNX1_DUNSA</name>
<dbReference type="Pfam" id="PF00106">
    <property type="entry name" value="adh_short"/>
    <property type="match status" value="1"/>
</dbReference>
<dbReference type="EMBL" id="MU069665">
    <property type="protein sequence ID" value="KAF5836306.1"/>
    <property type="molecule type" value="Genomic_DNA"/>
</dbReference>
<protein>
    <submittedName>
        <fullName evidence="5">Uncharacterized protein</fullName>
    </submittedName>
</protein>
<evidence type="ECO:0000313" key="5">
    <source>
        <dbReference type="EMBL" id="KAF5836306.1"/>
    </source>
</evidence>
<dbReference type="SUPFAM" id="SSF51735">
    <property type="entry name" value="NAD(P)-binding Rossmann-fold domains"/>
    <property type="match status" value="1"/>
</dbReference>
<dbReference type="PRINTS" id="PR00081">
    <property type="entry name" value="GDHRDH"/>
</dbReference>
<gene>
    <name evidence="5" type="ORF">DUNSADRAFT_6136</name>
</gene>